<feature type="domain" description="Glyceraldehyde 3-phosphate dehydrogenase NAD(P) binding" evidence="8">
    <location>
        <begin position="2"/>
        <end position="152"/>
    </location>
</feature>
<dbReference type="SMART" id="SM00846">
    <property type="entry name" value="Gp_dh_N"/>
    <property type="match status" value="1"/>
</dbReference>
<dbReference type="PRINTS" id="PR00078">
    <property type="entry name" value="G3PDHDRGNASE"/>
</dbReference>
<feature type="binding site" evidence="4">
    <location>
        <begin position="210"/>
        <end position="211"/>
    </location>
    <ligand>
        <name>D-glyceraldehyde 3-phosphate</name>
        <dbReference type="ChEBI" id="CHEBI:59776"/>
    </ligand>
</feature>
<evidence type="ECO:0000259" key="8">
    <source>
        <dbReference type="SMART" id="SM00846"/>
    </source>
</evidence>
<feature type="binding site" evidence="5">
    <location>
        <position position="316"/>
    </location>
    <ligand>
        <name>NAD(+)</name>
        <dbReference type="ChEBI" id="CHEBI:57540"/>
    </ligand>
</feature>
<evidence type="ECO:0000256" key="3">
    <source>
        <dbReference type="PIRSR" id="PIRSR000149-1"/>
    </source>
</evidence>
<dbReference type="PANTHER" id="PTHR43148">
    <property type="entry name" value="GLYCERALDEHYDE-3-PHOSPHATE DEHYDROGENASE 2"/>
    <property type="match status" value="1"/>
</dbReference>
<dbReference type="FunFam" id="3.30.360.10:FF:000002">
    <property type="entry name" value="Glyceraldehyde-3-phosphate dehydrogenase"/>
    <property type="match status" value="1"/>
</dbReference>
<dbReference type="GO" id="GO:0006006">
    <property type="term" value="P:glucose metabolic process"/>
    <property type="evidence" value="ECO:0007669"/>
    <property type="project" value="InterPro"/>
</dbReference>
<evidence type="ECO:0000256" key="4">
    <source>
        <dbReference type="PIRSR" id="PIRSR000149-2"/>
    </source>
</evidence>
<feature type="binding site" evidence="5">
    <location>
        <position position="119"/>
    </location>
    <ligand>
        <name>NAD(+)</name>
        <dbReference type="ChEBI" id="CHEBI:57540"/>
    </ligand>
</feature>
<feature type="binding site" evidence="5">
    <location>
        <begin position="11"/>
        <end position="12"/>
    </location>
    <ligand>
        <name>NAD(+)</name>
        <dbReference type="ChEBI" id="CHEBI:57540"/>
    </ligand>
</feature>
<dbReference type="Gene3D" id="3.40.50.720">
    <property type="entry name" value="NAD(P)-binding Rossmann-like Domain"/>
    <property type="match status" value="1"/>
</dbReference>
<keyword evidence="2" id="KW-0560">Oxidoreductase</keyword>
<dbReference type="NCBIfam" id="TIGR01534">
    <property type="entry name" value="GAPDH-I"/>
    <property type="match status" value="1"/>
</dbReference>
<dbReference type="GO" id="GO:0051287">
    <property type="term" value="F:NAD binding"/>
    <property type="evidence" value="ECO:0007669"/>
    <property type="project" value="InterPro"/>
</dbReference>
<dbReference type="SUPFAM" id="SSF55347">
    <property type="entry name" value="Glyceraldehyde-3-phosphate dehydrogenase-like, C-terminal domain"/>
    <property type="match status" value="1"/>
</dbReference>
<feature type="binding site" evidence="5">
    <location>
        <position position="77"/>
    </location>
    <ligand>
        <name>NAD(+)</name>
        <dbReference type="ChEBI" id="CHEBI:57540"/>
    </ligand>
</feature>
<keyword evidence="5" id="KW-0520">NAD</keyword>
<evidence type="ECO:0000256" key="1">
    <source>
        <dbReference type="ARBA" id="ARBA00007406"/>
    </source>
</evidence>
<dbReference type="InterPro" id="IPR020831">
    <property type="entry name" value="GlycerAld/Erythrose_P_DH"/>
</dbReference>
<evidence type="ECO:0000313" key="9">
    <source>
        <dbReference type="EMBL" id="PIR47644.1"/>
    </source>
</evidence>
<dbReference type="Pfam" id="PF00044">
    <property type="entry name" value="Gp_dh_N"/>
    <property type="match status" value="1"/>
</dbReference>
<dbReference type="AlphaFoldDB" id="A0A2H0RNS0"/>
<feature type="binding site" evidence="4">
    <location>
        <position position="233"/>
    </location>
    <ligand>
        <name>D-glyceraldehyde 3-phosphate</name>
        <dbReference type="ChEBI" id="CHEBI:59776"/>
    </ligand>
</feature>
<feature type="active site" description="Nucleophile" evidence="3">
    <location>
        <position position="152"/>
    </location>
</feature>
<dbReference type="GO" id="GO:0050661">
    <property type="term" value="F:NADP binding"/>
    <property type="evidence" value="ECO:0007669"/>
    <property type="project" value="InterPro"/>
</dbReference>
<dbReference type="CDD" id="cd18126">
    <property type="entry name" value="GAPDH_I_C"/>
    <property type="match status" value="1"/>
</dbReference>
<comment type="similarity">
    <text evidence="1 7">Belongs to the glyceraldehyde-3-phosphate dehydrogenase family.</text>
</comment>
<dbReference type="InterPro" id="IPR006424">
    <property type="entry name" value="Glyceraldehyde-3-P_DH_1"/>
</dbReference>
<evidence type="ECO:0000256" key="5">
    <source>
        <dbReference type="PIRSR" id="PIRSR000149-3"/>
    </source>
</evidence>
<sequence length="335" mass="35731">MPNIAINGFGRIGRNTLKVGLGKPGFTVVAINDLTSPAILAALLQNDTVHGRYQKRVTHGENWIAINGKKIPVLSERDPSKLPWKKMKVDVVLECTGFFTTQESAGAHVKAGAKGVIISAPSKGGDVPTYVKGVNHEGLKGETATVIDNASCTTNCTAPVMAILEEAFGVEKAMMSTIHAYTSTQVLQDGPSKDPRRARAAAANIVPTSTGAAIAVTEAIPELKDRFDGMAFRVPVIDGSVTDFTVILKKNVTAAQVNAALKRASKLPRWKGVLEVTDEPLVSSDIIGNPASSIVNSDLTMVVDGDMVKVVAWYDNEWGYSTRLAEMAVLYGKTR</sequence>
<evidence type="ECO:0000256" key="7">
    <source>
        <dbReference type="RuleBase" id="RU000397"/>
    </source>
</evidence>
<dbReference type="Gene3D" id="3.30.360.10">
    <property type="entry name" value="Dihydrodipicolinate Reductase, domain 2"/>
    <property type="match status" value="1"/>
</dbReference>
<dbReference type="InterPro" id="IPR036291">
    <property type="entry name" value="NAD(P)-bd_dom_sf"/>
</dbReference>
<dbReference type="PIRSF" id="PIRSF000149">
    <property type="entry name" value="GAP_DH"/>
    <property type="match status" value="1"/>
</dbReference>
<dbReference type="InterPro" id="IPR020829">
    <property type="entry name" value="GlycerAld_3-P_DH_cat"/>
</dbReference>
<feature type="site" description="Activates thiol group during catalysis" evidence="6">
    <location>
        <position position="179"/>
    </location>
</feature>
<keyword evidence="5" id="KW-0547">Nucleotide-binding</keyword>
<protein>
    <submittedName>
        <fullName evidence="9">Type I glyceraldehyde-3-phosphate dehydrogenase</fullName>
    </submittedName>
</protein>
<dbReference type="Pfam" id="PF02800">
    <property type="entry name" value="Gp_dh_C"/>
    <property type="match status" value="1"/>
</dbReference>
<accession>A0A2H0RNS0</accession>
<dbReference type="InterPro" id="IPR020828">
    <property type="entry name" value="GlycerAld_3-P_DH_NAD(P)-bd"/>
</dbReference>
<reference evidence="9 10" key="1">
    <citation type="submission" date="2017-09" db="EMBL/GenBank/DDBJ databases">
        <title>Depth-based differentiation of microbial function through sediment-hosted aquifers and enrichment of novel symbionts in the deep terrestrial subsurface.</title>
        <authorList>
            <person name="Probst A.J."/>
            <person name="Ladd B."/>
            <person name="Jarett J.K."/>
            <person name="Geller-Mcgrath D.E."/>
            <person name="Sieber C.M."/>
            <person name="Emerson J.B."/>
            <person name="Anantharaman K."/>
            <person name="Thomas B.C."/>
            <person name="Malmstrom R."/>
            <person name="Stieglmeier M."/>
            <person name="Klingl A."/>
            <person name="Woyke T."/>
            <person name="Ryan C.M."/>
            <person name="Banfield J.F."/>
        </authorList>
    </citation>
    <scope>NUCLEOTIDE SEQUENCE [LARGE SCALE GENOMIC DNA]</scope>
    <source>
        <strain evidence="9">CG10_big_fil_rev_8_21_14_0_10_50_16</strain>
    </source>
</reference>
<feature type="binding site" evidence="4">
    <location>
        <position position="182"/>
    </location>
    <ligand>
        <name>D-glyceraldehyde 3-phosphate</name>
        <dbReference type="ChEBI" id="CHEBI:59776"/>
    </ligand>
</feature>
<evidence type="ECO:0000313" key="10">
    <source>
        <dbReference type="Proteomes" id="UP000230084"/>
    </source>
</evidence>
<proteinExistence type="inferred from homology"/>
<dbReference type="SUPFAM" id="SSF51735">
    <property type="entry name" value="NAD(P)-binding Rossmann-fold domains"/>
    <property type="match status" value="1"/>
</dbReference>
<dbReference type="EMBL" id="PCYM01000004">
    <property type="protein sequence ID" value="PIR47644.1"/>
    <property type="molecule type" value="Genomic_DNA"/>
</dbReference>
<dbReference type="FunFam" id="3.40.50.720:FF:000001">
    <property type="entry name" value="Glyceraldehyde-3-phosphate dehydrogenase"/>
    <property type="match status" value="1"/>
</dbReference>
<dbReference type="CDD" id="cd05214">
    <property type="entry name" value="GAPDH_I_N"/>
    <property type="match status" value="1"/>
</dbReference>
<comment type="caution">
    <text evidence="9">The sequence shown here is derived from an EMBL/GenBank/DDBJ whole genome shotgun (WGS) entry which is preliminary data.</text>
</comment>
<feature type="binding site" evidence="4">
    <location>
        <begin position="151"/>
        <end position="153"/>
    </location>
    <ligand>
        <name>D-glyceraldehyde 3-phosphate</name>
        <dbReference type="ChEBI" id="CHEBI:59776"/>
    </ligand>
</feature>
<evidence type="ECO:0000256" key="2">
    <source>
        <dbReference type="ARBA" id="ARBA00023002"/>
    </source>
</evidence>
<feature type="binding site" evidence="5">
    <location>
        <position position="33"/>
    </location>
    <ligand>
        <name>NAD(+)</name>
        <dbReference type="ChEBI" id="CHEBI:57540"/>
    </ligand>
</feature>
<name>A0A2H0RNS0_9BACT</name>
<organism evidence="9 10">
    <name type="scientific">Candidatus Uhrbacteria bacterium CG10_big_fil_rev_8_21_14_0_10_50_16</name>
    <dbReference type="NCBI Taxonomy" id="1975039"/>
    <lineage>
        <taxon>Bacteria</taxon>
        <taxon>Candidatus Uhriibacteriota</taxon>
    </lineage>
</organism>
<gene>
    <name evidence="9" type="primary">gap</name>
    <name evidence="9" type="ORF">COV06_02410</name>
</gene>
<dbReference type="GO" id="GO:0016620">
    <property type="term" value="F:oxidoreductase activity, acting on the aldehyde or oxo group of donors, NAD or NADP as acceptor"/>
    <property type="evidence" value="ECO:0007669"/>
    <property type="project" value="InterPro"/>
</dbReference>
<dbReference type="Proteomes" id="UP000230084">
    <property type="component" value="Unassembled WGS sequence"/>
</dbReference>
<evidence type="ECO:0000256" key="6">
    <source>
        <dbReference type="PIRSR" id="PIRSR000149-4"/>
    </source>
</evidence>